<evidence type="ECO:0000256" key="3">
    <source>
        <dbReference type="SAM" id="Phobius"/>
    </source>
</evidence>
<dbReference type="AlphaFoldDB" id="A0A919PE38"/>
<dbReference type="Pfam" id="PF01471">
    <property type="entry name" value="PG_binding_1"/>
    <property type="match status" value="1"/>
</dbReference>
<evidence type="ECO:0000256" key="1">
    <source>
        <dbReference type="ARBA" id="ARBA00004196"/>
    </source>
</evidence>
<name>A0A919PE38_9ACTN</name>
<dbReference type="SUPFAM" id="SSF47090">
    <property type="entry name" value="PGBD-like"/>
    <property type="match status" value="1"/>
</dbReference>
<dbReference type="InterPro" id="IPR036365">
    <property type="entry name" value="PGBD-like_sf"/>
</dbReference>
<dbReference type="RefSeq" id="WP_203844989.1">
    <property type="nucleotide sequence ID" value="NZ_BAAAVW010000002.1"/>
</dbReference>
<protein>
    <submittedName>
        <fullName evidence="5">Peptidoglycan-binding protein</fullName>
    </submittedName>
</protein>
<keyword evidence="3" id="KW-1133">Transmembrane helix</keyword>
<proteinExistence type="predicted"/>
<keyword evidence="2" id="KW-0175">Coiled coil</keyword>
<feature type="transmembrane region" description="Helical" evidence="3">
    <location>
        <begin position="16"/>
        <end position="38"/>
    </location>
</feature>
<dbReference type="Gene3D" id="1.10.101.10">
    <property type="entry name" value="PGBD-like superfamily/PGBD"/>
    <property type="match status" value="1"/>
</dbReference>
<dbReference type="InterPro" id="IPR050465">
    <property type="entry name" value="UPF0194_transport"/>
</dbReference>
<evidence type="ECO:0000313" key="6">
    <source>
        <dbReference type="Proteomes" id="UP000660611"/>
    </source>
</evidence>
<keyword evidence="6" id="KW-1185">Reference proteome</keyword>
<reference evidence="5" key="1">
    <citation type="submission" date="2021-01" db="EMBL/GenBank/DDBJ databases">
        <title>Whole genome shotgun sequence of Dactylosporangium siamense NBRC 106093.</title>
        <authorList>
            <person name="Komaki H."/>
            <person name="Tamura T."/>
        </authorList>
    </citation>
    <scope>NUCLEOTIDE SEQUENCE</scope>
    <source>
        <strain evidence="5">NBRC 106093</strain>
    </source>
</reference>
<dbReference type="InterPro" id="IPR036366">
    <property type="entry name" value="PGBDSf"/>
</dbReference>
<comment type="subcellular location">
    <subcellularLocation>
        <location evidence="1">Cell envelope</location>
    </subcellularLocation>
</comment>
<organism evidence="5 6">
    <name type="scientific">Dactylosporangium siamense</name>
    <dbReference type="NCBI Taxonomy" id="685454"/>
    <lineage>
        <taxon>Bacteria</taxon>
        <taxon>Bacillati</taxon>
        <taxon>Actinomycetota</taxon>
        <taxon>Actinomycetes</taxon>
        <taxon>Micromonosporales</taxon>
        <taxon>Micromonosporaceae</taxon>
        <taxon>Dactylosporangium</taxon>
    </lineage>
</organism>
<gene>
    <name evidence="5" type="ORF">Dsi01nite_011520</name>
</gene>
<evidence type="ECO:0000256" key="2">
    <source>
        <dbReference type="ARBA" id="ARBA00023054"/>
    </source>
</evidence>
<dbReference type="InterPro" id="IPR002477">
    <property type="entry name" value="Peptidoglycan-bd-like"/>
</dbReference>
<evidence type="ECO:0000313" key="5">
    <source>
        <dbReference type="EMBL" id="GIG43111.1"/>
    </source>
</evidence>
<comment type="caution">
    <text evidence="5">The sequence shown here is derived from an EMBL/GenBank/DDBJ whole genome shotgun (WGS) entry which is preliminary data.</text>
</comment>
<sequence>MRRRQQPGAEAMSRRIVTGVVGGTATVVVAVLATLGYGGRGHGDTTPSAPPPKTAPVTRTTLVDAVHLTGRIGYGAAEPFAGRLTGTLTKVPPPGTVLRRGDAAYRVDDQPVLVLLGDIPAYRDLAVNVKGPDVKQFEENLRALGYRGFTVDTVFDAATAVAVQRWQKKLGLAETGAVELGRVAYVAAPVRVAEQKQRVGEPAAAGTPVLTVTGTTRTVSVELETRQAAVAKVGTRVQVRSAAGRPVEGSMTAVNAAQDEGQRKTVVTVSVADQSALTGDDGDAVDVTVVRAEKKDVLTVPIVALLAVGDGYGVEVFSGGGRRVVPVTVGMFAQGRVEIGAAGLAEGTQVGVAGQ</sequence>
<keyword evidence="3" id="KW-0812">Transmembrane</keyword>
<dbReference type="GO" id="GO:0030313">
    <property type="term" value="C:cell envelope"/>
    <property type="evidence" value="ECO:0007669"/>
    <property type="project" value="UniProtKB-SubCell"/>
</dbReference>
<dbReference type="Gene3D" id="2.40.420.20">
    <property type="match status" value="1"/>
</dbReference>
<dbReference type="Proteomes" id="UP000660611">
    <property type="component" value="Unassembled WGS sequence"/>
</dbReference>
<dbReference type="EMBL" id="BONQ01000020">
    <property type="protein sequence ID" value="GIG43111.1"/>
    <property type="molecule type" value="Genomic_DNA"/>
</dbReference>
<keyword evidence="3" id="KW-0472">Membrane</keyword>
<evidence type="ECO:0000259" key="4">
    <source>
        <dbReference type="Pfam" id="PF01471"/>
    </source>
</evidence>
<dbReference type="PANTHER" id="PTHR32347">
    <property type="entry name" value="EFFLUX SYSTEM COMPONENT YKNX-RELATED"/>
    <property type="match status" value="1"/>
</dbReference>
<feature type="domain" description="Peptidoglycan binding-like" evidence="4">
    <location>
        <begin position="131"/>
        <end position="178"/>
    </location>
</feature>
<accession>A0A919PE38</accession>
<dbReference type="PANTHER" id="PTHR32347:SF23">
    <property type="entry name" value="BLL5650 PROTEIN"/>
    <property type="match status" value="1"/>
</dbReference>